<comment type="caution">
    <text evidence="2">The sequence shown here is derived from an EMBL/GenBank/DDBJ whole genome shotgun (WGS) entry which is preliminary data.</text>
</comment>
<dbReference type="InterPro" id="IPR036291">
    <property type="entry name" value="NAD(P)-bd_dom_sf"/>
</dbReference>
<name>A0A941E4C3_9ACTN</name>
<proteinExistence type="predicted"/>
<dbReference type="GO" id="GO:0005737">
    <property type="term" value="C:cytoplasm"/>
    <property type="evidence" value="ECO:0007669"/>
    <property type="project" value="TreeGrafter"/>
</dbReference>
<dbReference type="AlphaFoldDB" id="A0A941E4C3"/>
<protein>
    <submittedName>
        <fullName evidence="2">NAD-dependent epimerase/dehydratase family protein</fullName>
    </submittedName>
</protein>
<dbReference type="PANTHER" id="PTHR48079">
    <property type="entry name" value="PROTEIN YEEZ"/>
    <property type="match status" value="1"/>
</dbReference>
<keyword evidence="3" id="KW-1185">Reference proteome</keyword>
<gene>
    <name evidence="2" type="ORF">KDK95_06660</name>
</gene>
<sequence length="285" mass="29286">MRIFLTGGSGYIGRATIAELVRRGHVVQALARGEQSAQAVTGAGAAAVRGSLTDLDVLNHAAAGAEAVIHLAQADSPEMDLAAAEAMQDGAGAGAYVHTGGSWVYGDTDGVADETAPWNPPSVVAWRRPVEDAVLARAADGARPVIVQPGLLYGGDNRLIDHFFITPGKLNGAIPYIGNGANRWALVHVDDVATLYAAAISGKAGSVYIGVGEGHPTMKQVAEAAARGAGLEGKTASITIEQARAQMGPVADAFALDQRLSAAKARRELGWAPTHADPLADLSCR</sequence>
<accession>A0A941E4C3</accession>
<feature type="domain" description="NAD-dependent epimerase/dehydratase" evidence="1">
    <location>
        <begin position="3"/>
        <end position="202"/>
    </location>
</feature>
<dbReference type="Pfam" id="PF01370">
    <property type="entry name" value="Epimerase"/>
    <property type="match status" value="1"/>
</dbReference>
<dbReference type="InterPro" id="IPR051783">
    <property type="entry name" value="NAD(P)-dependent_oxidoreduct"/>
</dbReference>
<organism evidence="2 3">
    <name type="scientific">Actinospica acidithermotolerans</name>
    <dbReference type="NCBI Taxonomy" id="2828514"/>
    <lineage>
        <taxon>Bacteria</taxon>
        <taxon>Bacillati</taxon>
        <taxon>Actinomycetota</taxon>
        <taxon>Actinomycetes</taxon>
        <taxon>Catenulisporales</taxon>
        <taxon>Actinospicaceae</taxon>
        <taxon>Actinospica</taxon>
    </lineage>
</organism>
<evidence type="ECO:0000259" key="1">
    <source>
        <dbReference type="Pfam" id="PF01370"/>
    </source>
</evidence>
<dbReference type="InterPro" id="IPR001509">
    <property type="entry name" value="Epimerase_deHydtase"/>
</dbReference>
<dbReference type="GO" id="GO:0004029">
    <property type="term" value="F:aldehyde dehydrogenase (NAD+) activity"/>
    <property type="evidence" value="ECO:0007669"/>
    <property type="project" value="TreeGrafter"/>
</dbReference>
<dbReference type="SUPFAM" id="SSF51735">
    <property type="entry name" value="NAD(P)-binding Rossmann-fold domains"/>
    <property type="match status" value="1"/>
</dbReference>
<dbReference type="RefSeq" id="WP_212517127.1">
    <property type="nucleotide sequence ID" value="NZ_JAGSOH010000011.1"/>
</dbReference>
<dbReference type="Proteomes" id="UP000676325">
    <property type="component" value="Unassembled WGS sequence"/>
</dbReference>
<dbReference type="Gene3D" id="3.40.50.720">
    <property type="entry name" value="NAD(P)-binding Rossmann-like Domain"/>
    <property type="match status" value="1"/>
</dbReference>
<dbReference type="EMBL" id="JAGSOH010000011">
    <property type="protein sequence ID" value="MBR7825980.1"/>
    <property type="molecule type" value="Genomic_DNA"/>
</dbReference>
<evidence type="ECO:0000313" key="3">
    <source>
        <dbReference type="Proteomes" id="UP000676325"/>
    </source>
</evidence>
<reference evidence="2" key="1">
    <citation type="submission" date="2021-04" db="EMBL/GenBank/DDBJ databases">
        <title>Genome based classification of Actinospica acidithermotolerans sp. nov., an actinobacterium isolated from an Indonesian hot spring.</title>
        <authorList>
            <person name="Kusuma A.B."/>
            <person name="Putra K.E."/>
            <person name="Nafisah S."/>
            <person name="Loh J."/>
            <person name="Nouioui I."/>
            <person name="Goodfellow M."/>
        </authorList>
    </citation>
    <scope>NUCLEOTIDE SEQUENCE</scope>
    <source>
        <strain evidence="2">MGRD01-02</strain>
    </source>
</reference>
<dbReference type="PANTHER" id="PTHR48079:SF6">
    <property type="entry name" value="NAD(P)-BINDING DOMAIN-CONTAINING PROTEIN-RELATED"/>
    <property type="match status" value="1"/>
</dbReference>
<evidence type="ECO:0000313" key="2">
    <source>
        <dbReference type="EMBL" id="MBR7825980.1"/>
    </source>
</evidence>